<dbReference type="Proteomes" id="UP000078576">
    <property type="component" value="Unassembled WGS sequence"/>
</dbReference>
<feature type="region of interest" description="Disordered" evidence="1">
    <location>
        <begin position="1"/>
        <end position="20"/>
    </location>
</feature>
<accession>A0A194VB37</accession>
<keyword evidence="3" id="KW-1185">Reference proteome</keyword>
<dbReference type="EMBL" id="KN714771">
    <property type="protein sequence ID" value="KUI61242.1"/>
    <property type="molecule type" value="Genomic_DNA"/>
</dbReference>
<name>A0A194VB37_CYTMA</name>
<sequence>MAPPETRAAAAAKAPPAGPLPGAVRAVPCLGCALSALAGRSDGECRDVEGGGRTGRVKRCLRYRFLRDTLRKALAPPGEGAPSEGSLASSPAASERGEEEEEEGVASRSSLLRLRRVAHAAVDAFFDAL</sequence>
<evidence type="ECO:0000313" key="3">
    <source>
        <dbReference type="Proteomes" id="UP000078576"/>
    </source>
</evidence>
<feature type="region of interest" description="Disordered" evidence="1">
    <location>
        <begin position="74"/>
        <end position="109"/>
    </location>
</feature>
<protein>
    <submittedName>
        <fullName evidence="2">Uncharacterized protein</fullName>
    </submittedName>
</protein>
<evidence type="ECO:0000313" key="2">
    <source>
        <dbReference type="EMBL" id="KUI61242.1"/>
    </source>
</evidence>
<proteinExistence type="predicted"/>
<evidence type="ECO:0000256" key="1">
    <source>
        <dbReference type="SAM" id="MobiDB-lite"/>
    </source>
</evidence>
<dbReference type="AlphaFoldDB" id="A0A194VB37"/>
<organism evidence="2 3">
    <name type="scientific">Cytospora mali</name>
    <name type="common">Apple Valsa canker fungus</name>
    <name type="synonym">Valsa mali</name>
    <dbReference type="NCBI Taxonomy" id="578113"/>
    <lineage>
        <taxon>Eukaryota</taxon>
        <taxon>Fungi</taxon>
        <taxon>Dikarya</taxon>
        <taxon>Ascomycota</taxon>
        <taxon>Pezizomycotina</taxon>
        <taxon>Sordariomycetes</taxon>
        <taxon>Sordariomycetidae</taxon>
        <taxon>Diaporthales</taxon>
        <taxon>Cytosporaceae</taxon>
        <taxon>Cytospora</taxon>
    </lineage>
</organism>
<reference evidence="3" key="1">
    <citation type="submission" date="2014-12" db="EMBL/GenBank/DDBJ databases">
        <title>Genome Sequence of Valsa Canker Pathogens Uncovers a Specific Adaption of Colonization on Woody Bark.</title>
        <authorList>
            <person name="Yin Z."/>
            <person name="Liu H."/>
            <person name="Gao X."/>
            <person name="Li Z."/>
            <person name="Song N."/>
            <person name="Ke X."/>
            <person name="Dai Q."/>
            <person name="Wu Y."/>
            <person name="Sun Y."/>
            <person name="Xu J.-R."/>
            <person name="Kang Z.K."/>
            <person name="Wang L."/>
            <person name="Huang L."/>
        </authorList>
    </citation>
    <scope>NUCLEOTIDE SEQUENCE [LARGE SCALE GENOMIC DNA]</scope>
    <source>
        <strain evidence="3">SXYL134</strain>
    </source>
</reference>
<gene>
    <name evidence="2" type="ORF">VP1G_08418</name>
</gene>